<protein>
    <submittedName>
        <fullName evidence="2">Uncharacterized protein</fullName>
    </submittedName>
</protein>
<feature type="region of interest" description="Disordered" evidence="1">
    <location>
        <begin position="1"/>
        <end position="43"/>
    </location>
</feature>
<organism evidence="2 3">
    <name type="scientific">Meripilus lineatus</name>
    <dbReference type="NCBI Taxonomy" id="2056292"/>
    <lineage>
        <taxon>Eukaryota</taxon>
        <taxon>Fungi</taxon>
        <taxon>Dikarya</taxon>
        <taxon>Basidiomycota</taxon>
        <taxon>Agaricomycotina</taxon>
        <taxon>Agaricomycetes</taxon>
        <taxon>Polyporales</taxon>
        <taxon>Meripilaceae</taxon>
        <taxon>Meripilus</taxon>
    </lineage>
</organism>
<dbReference type="EMBL" id="JANAWD010000604">
    <property type="protein sequence ID" value="KAJ3477347.1"/>
    <property type="molecule type" value="Genomic_DNA"/>
</dbReference>
<evidence type="ECO:0000256" key="1">
    <source>
        <dbReference type="SAM" id="MobiDB-lite"/>
    </source>
</evidence>
<sequence>MISHVTNTSVVGGRLSPDCRSTPYSSSSSKAFSQDHELMEEDATPWTSSQYMKMRYELLNSEVAASSSHIPISEGDVRRVQSLDAGSM</sequence>
<dbReference type="Proteomes" id="UP001212997">
    <property type="component" value="Unassembled WGS sequence"/>
</dbReference>
<evidence type="ECO:0000313" key="2">
    <source>
        <dbReference type="EMBL" id="KAJ3477347.1"/>
    </source>
</evidence>
<evidence type="ECO:0000313" key="3">
    <source>
        <dbReference type="Proteomes" id="UP001212997"/>
    </source>
</evidence>
<name>A0AAD5UYQ4_9APHY</name>
<comment type="caution">
    <text evidence="2">The sequence shown here is derived from an EMBL/GenBank/DDBJ whole genome shotgun (WGS) entry which is preliminary data.</text>
</comment>
<accession>A0AAD5UYQ4</accession>
<feature type="compositionally biased region" description="Polar residues" evidence="1">
    <location>
        <begin position="1"/>
        <end position="10"/>
    </location>
</feature>
<keyword evidence="3" id="KW-1185">Reference proteome</keyword>
<dbReference type="AlphaFoldDB" id="A0AAD5UYQ4"/>
<proteinExistence type="predicted"/>
<gene>
    <name evidence="2" type="ORF">NLI96_g10524</name>
</gene>
<feature type="compositionally biased region" description="Polar residues" evidence="1">
    <location>
        <begin position="22"/>
        <end position="32"/>
    </location>
</feature>
<reference evidence="2" key="1">
    <citation type="submission" date="2022-07" db="EMBL/GenBank/DDBJ databases">
        <title>Genome Sequence of Physisporinus lineatus.</title>
        <authorList>
            <person name="Buettner E."/>
        </authorList>
    </citation>
    <scope>NUCLEOTIDE SEQUENCE</scope>
    <source>
        <strain evidence="2">VT162</strain>
    </source>
</reference>